<reference evidence="1 2" key="1">
    <citation type="submission" date="2017-05" db="EMBL/GenBank/DDBJ databases">
        <authorList>
            <person name="Sperratore M."/>
            <person name="Moy E.A."/>
            <person name="Dunbar D."/>
            <person name="Baltzegar D.A."/>
            <person name="Young E.C."/>
            <person name="Sides K.F."/>
            <person name="Macialek J."/>
            <person name="Stoner T.H."/>
            <person name="Garlena R.A."/>
            <person name="Russell D.A."/>
            <person name="Pope W.H."/>
            <person name="Jacobs-Sera D."/>
            <person name="Hatfull G.F."/>
        </authorList>
    </citation>
    <scope>NUCLEOTIDE SEQUENCE [LARGE SCALE GENOMIC DNA]</scope>
</reference>
<organism evidence="1 2">
    <name type="scientific">Arthrobacter phage PitaDog</name>
    <dbReference type="NCBI Taxonomy" id="2015866"/>
    <lineage>
        <taxon>Viruses</taxon>
        <taxon>Duplodnaviria</taxon>
        <taxon>Heunggongvirae</taxon>
        <taxon>Uroviricota</taxon>
        <taxon>Caudoviricetes</taxon>
        <taxon>Korravirus</taxon>
        <taxon>Korravirus drrobert</taxon>
    </lineage>
</organism>
<dbReference type="EMBL" id="MF140425">
    <property type="protein sequence ID" value="ASR83856.1"/>
    <property type="molecule type" value="Genomic_DNA"/>
</dbReference>
<gene>
    <name evidence="1" type="primary">40</name>
    <name evidence="1" type="ORF">SEA_PITADOG_40</name>
</gene>
<evidence type="ECO:0000313" key="2">
    <source>
        <dbReference type="Proteomes" id="UP000223168"/>
    </source>
</evidence>
<proteinExistence type="predicted"/>
<dbReference type="Proteomes" id="UP000223168">
    <property type="component" value="Segment"/>
</dbReference>
<protein>
    <submittedName>
        <fullName evidence="1">Uncharacterized protein</fullName>
    </submittedName>
</protein>
<accession>A0A222ZGK6</accession>
<name>A0A222ZGK6_9CAUD</name>
<evidence type="ECO:0000313" key="1">
    <source>
        <dbReference type="EMBL" id="ASR83856.1"/>
    </source>
</evidence>
<sequence>MKSLEAISTAAGTLRIKRTQNPVFAPATTNGIPK</sequence>